<comment type="caution">
    <text evidence="2">The sequence shown here is derived from an EMBL/GenBank/DDBJ whole genome shotgun (WGS) entry which is preliminary data.</text>
</comment>
<protein>
    <submittedName>
        <fullName evidence="2">Uncharacterized protein</fullName>
    </submittedName>
</protein>
<evidence type="ECO:0000313" key="3">
    <source>
        <dbReference type="Proteomes" id="UP000823388"/>
    </source>
</evidence>
<dbReference type="AlphaFoldDB" id="A0A8T0NIE0"/>
<feature type="compositionally biased region" description="Basic residues" evidence="1">
    <location>
        <begin position="162"/>
        <end position="182"/>
    </location>
</feature>
<feature type="region of interest" description="Disordered" evidence="1">
    <location>
        <begin position="1"/>
        <end position="37"/>
    </location>
</feature>
<feature type="compositionally biased region" description="Low complexity" evidence="1">
    <location>
        <begin position="138"/>
        <end position="156"/>
    </location>
</feature>
<keyword evidence="3" id="KW-1185">Reference proteome</keyword>
<feature type="compositionally biased region" description="Basic residues" evidence="1">
    <location>
        <begin position="59"/>
        <end position="78"/>
    </location>
</feature>
<proteinExistence type="predicted"/>
<dbReference type="EMBL" id="CM029053">
    <property type="protein sequence ID" value="KAG2549167.1"/>
    <property type="molecule type" value="Genomic_DNA"/>
</dbReference>
<dbReference type="Proteomes" id="UP000823388">
    <property type="component" value="Chromosome 9K"/>
</dbReference>
<evidence type="ECO:0000313" key="2">
    <source>
        <dbReference type="EMBL" id="KAG2549167.1"/>
    </source>
</evidence>
<name>A0A8T0NIE0_PANVG</name>
<sequence>MERTRSRPWLAPSPTVADSSAARRLQSRRPPPTSPTVFADYSALELTGASSCACGRGRNLGHRVRRPRRVPGRRRPRRARDPLPEGRRRRDAASRRAGAHGPRRRAAVEVQLRDGVLEAAAASARANPPPPVVERADPPAGAAACADLASGSAGAGEWCQRPGRRRWHGARRRGRWAARRCGRPAGFPATTTAKKKGA</sequence>
<reference evidence="2 3" key="1">
    <citation type="submission" date="2020-05" db="EMBL/GenBank/DDBJ databases">
        <title>WGS assembly of Panicum virgatum.</title>
        <authorList>
            <person name="Lovell J.T."/>
            <person name="Jenkins J."/>
            <person name="Shu S."/>
            <person name="Juenger T.E."/>
            <person name="Schmutz J."/>
        </authorList>
    </citation>
    <scope>NUCLEOTIDE SEQUENCE [LARGE SCALE GENOMIC DNA]</scope>
    <source>
        <strain evidence="3">cv. AP13</strain>
    </source>
</reference>
<feature type="compositionally biased region" description="Basic and acidic residues" evidence="1">
    <location>
        <begin position="79"/>
        <end position="94"/>
    </location>
</feature>
<evidence type="ECO:0000256" key="1">
    <source>
        <dbReference type="SAM" id="MobiDB-lite"/>
    </source>
</evidence>
<organism evidence="2 3">
    <name type="scientific">Panicum virgatum</name>
    <name type="common">Blackwell switchgrass</name>
    <dbReference type="NCBI Taxonomy" id="38727"/>
    <lineage>
        <taxon>Eukaryota</taxon>
        <taxon>Viridiplantae</taxon>
        <taxon>Streptophyta</taxon>
        <taxon>Embryophyta</taxon>
        <taxon>Tracheophyta</taxon>
        <taxon>Spermatophyta</taxon>
        <taxon>Magnoliopsida</taxon>
        <taxon>Liliopsida</taxon>
        <taxon>Poales</taxon>
        <taxon>Poaceae</taxon>
        <taxon>PACMAD clade</taxon>
        <taxon>Panicoideae</taxon>
        <taxon>Panicodae</taxon>
        <taxon>Paniceae</taxon>
        <taxon>Panicinae</taxon>
        <taxon>Panicum</taxon>
        <taxon>Panicum sect. Hiantes</taxon>
    </lineage>
</organism>
<accession>A0A8T0NIE0</accession>
<gene>
    <name evidence="2" type="ORF">PVAP13_9KG173713</name>
</gene>
<feature type="region of interest" description="Disordered" evidence="1">
    <location>
        <begin position="52"/>
        <end position="198"/>
    </location>
</feature>